<name>A0AAV0N6M6_9ROSI</name>
<keyword evidence="3" id="KW-1185">Reference proteome</keyword>
<evidence type="ECO:0000313" key="2">
    <source>
        <dbReference type="EMBL" id="CAI0454125.1"/>
    </source>
</evidence>
<evidence type="ECO:0000313" key="3">
    <source>
        <dbReference type="Proteomes" id="UP001154282"/>
    </source>
</evidence>
<dbReference type="InterPro" id="IPR056636">
    <property type="entry name" value="DUF7734"/>
</dbReference>
<protein>
    <recommendedName>
        <fullName evidence="1">DUF7734 domain-containing protein</fullName>
    </recommendedName>
</protein>
<dbReference type="GO" id="GO:0009507">
    <property type="term" value="C:chloroplast"/>
    <property type="evidence" value="ECO:0007669"/>
    <property type="project" value="TreeGrafter"/>
</dbReference>
<comment type="caution">
    <text evidence="2">The sequence shown here is derived from an EMBL/GenBank/DDBJ whole genome shotgun (WGS) entry which is preliminary data.</text>
</comment>
<gene>
    <name evidence="2" type="ORF">LITE_LOCUS31864</name>
</gene>
<dbReference type="EMBL" id="CAMGYJ010000008">
    <property type="protein sequence ID" value="CAI0454125.1"/>
    <property type="molecule type" value="Genomic_DNA"/>
</dbReference>
<feature type="domain" description="DUF7734" evidence="1">
    <location>
        <begin position="103"/>
        <end position="190"/>
    </location>
</feature>
<sequence length="196" mass="21445">MLLIKPIGSPTGKWVVAPAAEGLFPDLKHLQVTAIQRRPSTIPSPTTAVSMNSLHKLTEKAYGPCTTTAAAAAGRRQARWDSIADEEDDGENNEDEEYNQEIAVLEFYTQSARGEALVVHASVDGRLVEVLIFRGFSSCLNYGTAADPSKSVIPARAVIKWVDRIKGPFDPSNIEYLEKEISWDSFKARLASSPVQ</sequence>
<dbReference type="AlphaFoldDB" id="A0AAV0N6M6"/>
<dbReference type="Pfam" id="PF24869">
    <property type="entry name" value="DUF7734"/>
    <property type="match status" value="1"/>
</dbReference>
<dbReference type="Proteomes" id="UP001154282">
    <property type="component" value="Unassembled WGS sequence"/>
</dbReference>
<proteinExistence type="predicted"/>
<dbReference type="PANTHER" id="PTHR36729:SF2">
    <property type="entry name" value="EXPRESSED PROTEIN"/>
    <property type="match status" value="1"/>
</dbReference>
<reference evidence="2" key="1">
    <citation type="submission" date="2022-08" db="EMBL/GenBank/DDBJ databases">
        <authorList>
            <person name="Gutierrez-Valencia J."/>
        </authorList>
    </citation>
    <scope>NUCLEOTIDE SEQUENCE</scope>
</reference>
<accession>A0AAV0N6M6</accession>
<dbReference type="PANTHER" id="PTHR36729">
    <property type="entry name" value="EXPRESSED PROTEIN"/>
    <property type="match status" value="1"/>
</dbReference>
<organism evidence="2 3">
    <name type="scientific">Linum tenue</name>
    <dbReference type="NCBI Taxonomy" id="586396"/>
    <lineage>
        <taxon>Eukaryota</taxon>
        <taxon>Viridiplantae</taxon>
        <taxon>Streptophyta</taxon>
        <taxon>Embryophyta</taxon>
        <taxon>Tracheophyta</taxon>
        <taxon>Spermatophyta</taxon>
        <taxon>Magnoliopsida</taxon>
        <taxon>eudicotyledons</taxon>
        <taxon>Gunneridae</taxon>
        <taxon>Pentapetalae</taxon>
        <taxon>rosids</taxon>
        <taxon>fabids</taxon>
        <taxon>Malpighiales</taxon>
        <taxon>Linaceae</taxon>
        <taxon>Linum</taxon>
    </lineage>
</organism>
<evidence type="ECO:0000259" key="1">
    <source>
        <dbReference type="Pfam" id="PF24869"/>
    </source>
</evidence>